<evidence type="ECO:0000313" key="3">
    <source>
        <dbReference type="Proteomes" id="UP001289374"/>
    </source>
</evidence>
<feature type="compositionally biased region" description="Polar residues" evidence="1">
    <location>
        <begin position="13"/>
        <end position="24"/>
    </location>
</feature>
<protein>
    <recommendedName>
        <fullName evidence="4">DDE Tnp4 domain-containing protein</fullName>
    </recommendedName>
</protein>
<evidence type="ECO:0000313" key="2">
    <source>
        <dbReference type="EMBL" id="KAK4382549.1"/>
    </source>
</evidence>
<accession>A0AAE1T6N8</accession>
<organism evidence="2 3">
    <name type="scientific">Sesamum angolense</name>
    <dbReference type="NCBI Taxonomy" id="2727404"/>
    <lineage>
        <taxon>Eukaryota</taxon>
        <taxon>Viridiplantae</taxon>
        <taxon>Streptophyta</taxon>
        <taxon>Embryophyta</taxon>
        <taxon>Tracheophyta</taxon>
        <taxon>Spermatophyta</taxon>
        <taxon>Magnoliopsida</taxon>
        <taxon>eudicotyledons</taxon>
        <taxon>Gunneridae</taxon>
        <taxon>Pentapetalae</taxon>
        <taxon>asterids</taxon>
        <taxon>lamiids</taxon>
        <taxon>Lamiales</taxon>
        <taxon>Pedaliaceae</taxon>
        <taxon>Sesamum</taxon>
    </lineage>
</organism>
<keyword evidence="3" id="KW-1185">Reference proteome</keyword>
<evidence type="ECO:0000256" key="1">
    <source>
        <dbReference type="SAM" id="MobiDB-lite"/>
    </source>
</evidence>
<reference evidence="2" key="1">
    <citation type="submission" date="2020-06" db="EMBL/GenBank/DDBJ databases">
        <authorList>
            <person name="Li T."/>
            <person name="Hu X."/>
            <person name="Zhang T."/>
            <person name="Song X."/>
            <person name="Zhang H."/>
            <person name="Dai N."/>
            <person name="Sheng W."/>
            <person name="Hou X."/>
            <person name="Wei L."/>
        </authorList>
    </citation>
    <scope>NUCLEOTIDE SEQUENCE</scope>
    <source>
        <strain evidence="2">K16</strain>
        <tissue evidence="2">Leaf</tissue>
    </source>
</reference>
<evidence type="ECO:0008006" key="4">
    <source>
        <dbReference type="Google" id="ProtNLM"/>
    </source>
</evidence>
<dbReference type="EMBL" id="JACGWL010000675">
    <property type="protein sequence ID" value="KAK4382549.1"/>
    <property type="molecule type" value="Genomic_DNA"/>
</dbReference>
<dbReference type="AlphaFoldDB" id="A0AAE1T6N8"/>
<sequence length="200" mass="22318">MIFGTGPDRSVRPVQSGTGHVSGPVQTSKFGMVKTDKNRSNPAKTVSYRTKIAHQNRNSVQVNGTCIAKCGSILPWSQSLDVFDLVVTRLTLGSQIKLGTYVVLDAIILLHKTFLARLTAIGDDCTDNRWRFFKTRVVSEHWMELSLMYESVNKIRVGSAADSRVFHDALNRRNGLRVPTGNYYLCDNGYSNAETILTLY</sequence>
<feature type="region of interest" description="Disordered" evidence="1">
    <location>
        <begin position="1"/>
        <end position="24"/>
    </location>
</feature>
<name>A0AAE1T6N8_9LAMI</name>
<comment type="caution">
    <text evidence="2">The sequence shown here is derived from an EMBL/GenBank/DDBJ whole genome shotgun (WGS) entry which is preliminary data.</text>
</comment>
<proteinExistence type="predicted"/>
<reference evidence="2" key="2">
    <citation type="journal article" date="2024" name="Plant">
        <title>Genomic evolution and insights into agronomic trait innovations of Sesamum species.</title>
        <authorList>
            <person name="Miao H."/>
            <person name="Wang L."/>
            <person name="Qu L."/>
            <person name="Liu H."/>
            <person name="Sun Y."/>
            <person name="Le M."/>
            <person name="Wang Q."/>
            <person name="Wei S."/>
            <person name="Zheng Y."/>
            <person name="Lin W."/>
            <person name="Duan Y."/>
            <person name="Cao H."/>
            <person name="Xiong S."/>
            <person name="Wang X."/>
            <person name="Wei L."/>
            <person name="Li C."/>
            <person name="Ma Q."/>
            <person name="Ju M."/>
            <person name="Zhao R."/>
            <person name="Li G."/>
            <person name="Mu C."/>
            <person name="Tian Q."/>
            <person name="Mei H."/>
            <person name="Zhang T."/>
            <person name="Gao T."/>
            <person name="Zhang H."/>
        </authorList>
    </citation>
    <scope>NUCLEOTIDE SEQUENCE</scope>
    <source>
        <strain evidence="2">K16</strain>
    </source>
</reference>
<gene>
    <name evidence="2" type="ORF">Sango_2861800</name>
</gene>
<dbReference type="Proteomes" id="UP001289374">
    <property type="component" value="Unassembled WGS sequence"/>
</dbReference>